<keyword evidence="5" id="KW-1070">Brassinosteroid signaling pathway</keyword>
<dbReference type="GO" id="GO:0006351">
    <property type="term" value="P:DNA-templated transcription"/>
    <property type="evidence" value="ECO:0007669"/>
    <property type="project" value="InterPro"/>
</dbReference>
<dbReference type="Pfam" id="PF05687">
    <property type="entry name" value="BES1_N"/>
    <property type="match status" value="1"/>
</dbReference>
<evidence type="ECO:0000313" key="8">
    <source>
        <dbReference type="EMBL" id="KHN48833.1"/>
    </source>
</evidence>
<evidence type="ECO:0000256" key="2">
    <source>
        <dbReference type="ARBA" id="ARBA00023015"/>
    </source>
</evidence>
<gene>
    <name evidence="8" type="ORF">glysoja_030603</name>
</gene>
<feature type="region of interest" description="Disordered" evidence="6">
    <location>
        <begin position="1"/>
        <end position="28"/>
    </location>
</feature>
<evidence type="ECO:0000256" key="6">
    <source>
        <dbReference type="SAM" id="MobiDB-lite"/>
    </source>
</evidence>
<evidence type="ECO:0000256" key="5">
    <source>
        <dbReference type="RuleBase" id="RU369040"/>
    </source>
</evidence>
<dbReference type="GO" id="GO:0003677">
    <property type="term" value="F:DNA binding"/>
    <property type="evidence" value="ECO:0007669"/>
    <property type="project" value="UniProtKB-UniRule"/>
</dbReference>
<accession>A0A0B2SV88</accession>
<reference evidence="8" key="1">
    <citation type="submission" date="2014-07" db="EMBL/GenBank/DDBJ databases">
        <title>Identification of a novel salt tolerance gene in wild soybean by whole-genome sequencing.</title>
        <authorList>
            <person name="Lam H.-M."/>
            <person name="Qi X."/>
            <person name="Li M.-W."/>
            <person name="Liu X."/>
            <person name="Xie M."/>
            <person name="Ni M."/>
            <person name="Xu X."/>
        </authorList>
    </citation>
    <scope>NUCLEOTIDE SEQUENCE [LARGE SCALE GENOMIC DNA]</scope>
    <source>
        <tissue evidence="8">Root</tissue>
    </source>
</reference>
<comment type="subcellular location">
    <subcellularLocation>
        <location evidence="5">Nucleus</location>
    </subcellularLocation>
</comment>
<dbReference type="EMBL" id="KN639308">
    <property type="protein sequence ID" value="KHN48833.1"/>
    <property type="molecule type" value="Genomic_DNA"/>
</dbReference>
<dbReference type="PANTHER" id="PTHR31506">
    <property type="entry name" value="BES1/BZR1 HOMOLOG PROTEIN 3-RELATED"/>
    <property type="match status" value="1"/>
</dbReference>
<evidence type="ECO:0000256" key="4">
    <source>
        <dbReference type="ARBA" id="ARBA00023163"/>
    </source>
</evidence>
<dbReference type="InterPro" id="IPR008540">
    <property type="entry name" value="BES1_N"/>
</dbReference>
<feature type="domain" description="BES1/BZR1 plant transcription factor N-terminal" evidence="7">
    <location>
        <begin position="12"/>
        <end position="73"/>
    </location>
</feature>
<protein>
    <recommendedName>
        <fullName evidence="5">Protein BZR1 homolog</fullName>
    </recommendedName>
    <alternativeName>
        <fullName evidence="5">Protein BRASSINAZOLE-RESISTANT 1 homolog</fullName>
    </alternativeName>
</protein>
<dbReference type="GO" id="GO:0003700">
    <property type="term" value="F:DNA-binding transcription factor activity"/>
    <property type="evidence" value="ECO:0007669"/>
    <property type="project" value="UniProtKB-UniRule"/>
</dbReference>
<dbReference type="GO" id="GO:0005634">
    <property type="term" value="C:nucleus"/>
    <property type="evidence" value="ECO:0007669"/>
    <property type="project" value="UniProtKB-SubCell"/>
</dbReference>
<dbReference type="InterPro" id="IPR033264">
    <property type="entry name" value="BZR"/>
</dbReference>
<dbReference type="GO" id="GO:0009742">
    <property type="term" value="P:brassinosteroid mediated signaling pathway"/>
    <property type="evidence" value="ECO:0007669"/>
    <property type="project" value="UniProtKB-UniRule"/>
</dbReference>
<dbReference type="AlphaFoldDB" id="A0A0B2SV88"/>
<evidence type="ECO:0000256" key="1">
    <source>
        <dbReference type="ARBA" id="ARBA00005909"/>
    </source>
</evidence>
<dbReference type="PANTHER" id="PTHR31506:SF22">
    <property type="entry name" value="PROTEIN BRASSINAZOLE-RESISTANT 2"/>
    <property type="match status" value="1"/>
</dbReference>
<evidence type="ECO:0000256" key="3">
    <source>
        <dbReference type="ARBA" id="ARBA00023125"/>
    </source>
</evidence>
<keyword evidence="4 5" id="KW-0804">Transcription</keyword>
<proteinExistence type="inferred from homology"/>
<keyword evidence="2 5" id="KW-0805">Transcription regulation</keyword>
<comment type="function">
    <text evidence="5">Functions in brassinosteroid signaling. May function as transcriptional repressor.</text>
</comment>
<comment type="similarity">
    <text evidence="1 5">Belongs to the BZR/LAT61 family.</text>
</comment>
<sequence length="92" mass="10643">MADDGATLTRMSQRKASWRDRENNKRRERRRRAIAAKIYSGLQAQGNFNLPKHHDNNKTLKALCTKAGWCVKEAWLRVDGGGTVEKEKKRMM</sequence>
<keyword evidence="3 5" id="KW-0238">DNA-binding</keyword>
<name>A0A0B2SV88_GLYSO</name>
<organism evidence="8">
    <name type="scientific">Glycine soja</name>
    <name type="common">Wild soybean</name>
    <dbReference type="NCBI Taxonomy" id="3848"/>
    <lineage>
        <taxon>Eukaryota</taxon>
        <taxon>Viridiplantae</taxon>
        <taxon>Streptophyta</taxon>
        <taxon>Embryophyta</taxon>
        <taxon>Tracheophyta</taxon>
        <taxon>Spermatophyta</taxon>
        <taxon>Magnoliopsida</taxon>
        <taxon>eudicotyledons</taxon>
        <taxon>Gunneridae</taxon>
        <taxon>Pentapetalae</taxon>
        <taxon>rosids</taxon>
        <taxon>fabids</taxon>
        <taxon>Fabales</taxon>
        <taxon>Fabaceae</taxon>
        <taxon>Papilionoideae</taxon>
        <taxon>50 kb inversion clade</taxon>
        <taxon>NPAAA clade</taxon>
        <taxon>indigoferoid/millettioid clade</taxon>
        <taxon>Phaseoleae</taxon>
        <taxon>Glycine</taxon>
        <taxon>Glycine subgen. Soja</taxon>
    </lineage>
</organism>
<dbReference type="Proteomes" id="UP000053555">
    <property type="component" value="Unassembled WGS sequence"/>
</dbReference>
<evidence type="ECO:0000259" key="7">
    <source>
        <dbReference type="Pfam" id="PF05687"/>
    </source>
</evidence>